<dbReference type="RefSeq" id="WP_214156425.1">
    <property type="nucleotide sequence ID" value="NZ_JAHBAY010000005.1"/>
</dbReference>
<keyword evidence="2" id="KW-1185">Reference proteome</keyword>
<gene>
    <name evidence="1" type="ORF">KIH74_14435</name>
</gene>
<accession>A0ABS5TGC4</accession>
<dbReference type="EMBL" id="JAHBAY010000005">
    <property type="protein sequence ID" value="MBT0770134.1"/>
    <property type="molecule type" value="Genomic_DNA"/>
</dbReference>
<comment type="caution">
    <text evidence="1">The sequence shown here is derived from an EMBL/GenBank/DDBJ whole genome shotgun (WGS) entry which is preliminary data.</text>
</comment>
<reference evidence="1 2" key="1">
    <citation type="submission" date="2021-05" db="EMBL/GenBank/DDBJ databases">
        <title>Kineosporia and Streptomyces sp. nov. two new marine actinobacteria isolated from Coral.</title>
        <authorList>
            <person name="Buangrab K."/>
            <person name="Sutthacheep M."/>
            <person name="Yeemin T."/>
            <person name="Harunari E."/>
            <person name="Igarashi Y."/>
            <person name="Kanchanasin P."/>
            <person name="Tanasupawat S."/>
            <person name="Phongsopitanun W."/>
        </authorList>
    </citation>
    <scope>NUCLEOTIDE SEQUENCE [LARGE SCALE GENOMIC DNA]</scope>
    <source>
        <strain evidence="1 2">J2-2</strain>
    </source>
</reference>
<sequence>MTASLEERVTVVEERTDRLEERVALEAGLAASRDRDLADLTVTVKSHTAMLQAVQERQAEHTALLNDHTALLNEHTRQLDEIREGQQMIVGMLTTLIDREPSDPDVR</sequence>
<protein>
    <submittedName>
        <fullName evidence="1">Uncharacterized protein</fullName>
    </submittedName>
</protein>
<proteinExistence type="predicted"/>
<name>A0ABS5TGC4_9ACTN</name>
<evidence type="ECO:0000313" key="2">
    <source>
        <dbReference type="Proteomes" id="UP001197247"/>
    </source>
</evidence>
<evidence type="ECO:0000313" key="1">
    <source>
        <dbReference type="EMBL" id="MBT0770134.1"/>
    </source>
</evidence>
<organism evidence="1 2">
    <name type="scientific">Kineosporia corallincola</name>
    <dbReference type="NCBI Taxonomy" id="2835133"/>
    <lineage>
        <taxon>Bacteria</taxon>
        <taxon>Bacillati</taxon>
        <taxon>Actinomycetota</taxon>
        <taxon>Actinomycetes</taxon>
        <taxon>Kineosporiales</taxon>
        <taxon>Kineosporiaceae</taxon>
        <taxon>Kineosporia</taxon>
    </lineage>
</organism>
<dbReference type="Proteomes" id="UP001197247">
    <property type="component" value="Unassembled WGS sequence"/>
</dbReference>